<dbReference type="InterPro" id="IPR017452">
    <property type="entry name" value="GPCR_Rhodpsn_7TM"/>
</dbReference>
<keyword evidence="4 5" id="KW-0472">Membrane</keyword>
<comment type="caution">
    <text evidence="7">The sequence shown here is derived from an EMBL/GenBank/DDBJ whole genome shotgun (WGS) entry which is preliminary data.</text>
</comment>
<sequence length="372" mass="43270">MEHVQNCTVISSMNASTDNSTFIELAMKIARMQHLLYGVIVPMVCAFGFVGNILNVIVFTKKKSNKTLDDVEYCTTICLVALAISDMMFCLTTFPNAFLLQRHLYQRSEFMLYYRMYSITVISTFIMSSTMMTVLTAFMRYLAICHPFRSRQFITIKSTITAIVIAYLISFAFNIPYIWRYRTENYCVNIGDLVKIEDGTLFFKTKFVYVYKILWAICGNFIPLIVLLYCNIRLIKALHLSKQLRLLHSRDDTSCLSAHRRINITLITIIILFFILVAPSEITKFIFYIMKEHTTDYYTYRVVSDVTNTLQSINFSVNFILYYVIIAPFRKTLHEFVCAFKKPKRNTMTRDRSSNSGKQTVVLLSIRDPNKL</sequence>
<evidence type="ECO:0000256" key="1">
    <source>
        <dbReference type="ARBA" id="ARBA00004370"/>
    </source>
</evidence>
<comment type="subcellular location">
    <subcellularLocation>
        <location evidence="1">Membrane</location>
    </subcellularLocation>
</comment>
<organism evidence="7 8">
    <name type="scientific">Mytilus edulis</name>
    <name type="common">Blue mussel</name>
    <dbReference type="NCBI Taxonomy" id="6550"/>
    <lineage>
        <taxon>Eukaryota</taxon>
        <taxon>Metazoa</taxon>
        <taxon>Spiralia</taxon>
        <taxon>Lophotrochozoa</taxon>
        <taxon>Mollusca</taxon>
        <taxon>Bivalvia</taxon>
        <taxon>Autobranchia</taxon>
        <taxon>Pteriomorphia</taxon>
        <taxon>Mytilida</taxon>
        <taxon>Mytiloidea</taxon>
        <taxon>Mytilidae</taxon>
        <taxon>Mytilinae</taxon>
        <taxon>Mytilus</taxon>
    </lineage>
</organism>
<dbReference type="PANTHER" id="PTHR46641:SF2">
    <property type="entry name" value="FMRFAMIDE RECEPTOR"/>
    <property type="match status" value="1"/>
</dbReference>
<evidence type="ECO:0000313" key="7">
    <source>
        <dbReference type="EMBL" id="CAG2232823.1"/>
    </source>
</evidence>
<protein>
    <recommendedName>
        <fullName evidence="6">G-protein coupled receptors family 1 profile domain-containing protein</fullName>
    </recommendedName>
</protein>
<keyword evidence="2 5" id="KW-0812">Transmembrane</keyword>
<dbReference type="InterPro" id="IPR052954">
    <property type="entry name" value="GPCR-Ligand_Int"/>
</dbReference>
<feature type="transmembrane region" description="Helical" evidence="5">
    <location>
        <begin position="35"/>
        <end position="59"/>
    </location>
</feature>
<dbReference type="InterPro" id="IPR000276">
    <property type="entry name" value="GPCR_Rhodpsn"/>
</dbReference>
<dbReference type="GO" id="GO:0004930">
    <property type="term" value="F:G protein-coupled receptor activity"/>
    <property type="evidence" value="ECO:0007669"/>
    <property type="project" value="InterPro"/>
</dbReference>
<reference evidence="7" key="1">
    <citation type="submission" date="2021-03" db="EMBL/GenBank/DDBJ databases">
        <authorList>
            <person name="Bekaert M."/>
        </authorList>
    </citation>
    <scope>NUCLEOTIDE SEQUENCE</scope>
</reference>
<keyword evidence="3 5" id="KW-1133">Transmembrane helix</keyword>
<dbReference type="GO" id="GO:0016020">
    <property type="term" value="C:membrane"/>
    <property type="evidence" value="ECO:0007669"/>
    <property type="project" value="UniProtKB-SubCell"/>
</dbReference>
<dbReference type="PRINTS" id="PR00237">
    <property type="entry name" value="GPCRRHODOPSN"/>
</dbReference>
<dbReference type="SUPFAM" id="SSF81321">
    <property type="entry name" value="Family A G protein-coupled receptor-like"/>
    <property type="match status" value="1"/>
</dbReference>
<dbReference type="PROSITE" id="PS50262">
    <property type="entry name" value="G_PROTEIN_RECEP_F1_2"/>
    <property type="match status" value="1"/>
</dbReference>
<gene>
    <name evidence="7" type="ORF">MEDL_45512</name>
</gene>
<dbReference type="EMBL" id="CAJPWZ010002189">
    <property type="protein sequence ID" value="CAG2232823.1"/>
    <property type="molecule type" value="Genomic_DNA"/>
</dbReference>
<feature type="transmembrane region" description="Helical" evidence="5">
    <location>
        <begin position="266"/>
        <end position="290"/>
    </location>
</feature>
<evidence type="ECO:0000313" key="8">
    <source>
        <dbReference type="Proteomes" id="UP000683360"/>
    </source>
</evidence>
<evidence type="ECO:0000256" key="5">
    <source>
        <dbReference type="SAM" id="Phobius"/>
    </source>
</evidence>
<feature type="transmembrane region" description="Helical" evidence="5">
    <location>
        <begin position="159"/>
        <end position="179"/>
    </location>
</feature>
<feature type="domain" description="G-protein coupled receptors family 1 profile" evidence="6">
    <location>
        <begin position="51"/>
        <end position="322"/>
    </location>
</feature>
<feature type="transmembrane region" description="Helical" evidence="5">
    <location>
        <begin position="310"/>
        <end position="329"/>
    </location>
</feature>
<dbReference type="Gene3D" id="1.20.1070.10">
    <property type="entry name" value="Rhodopsin 7-helix transmembrane proteins"/>
    <property type="match status" value="1"/>
</dbReference>
<accession>A0A8S3TGN7</accession>
<evidence type="ECO:0000256" key="3">
    <source>
        <dbReference type="ARBA" id="ARBA00022989"/>
    </source>
</evidence>
<feature type="transmembrane region" description="Helical" evidence="5">
    <location>
        <begin position="213"/>
        <end position="235"/>
    </location>
</feature>
<dbReference type="Pfam" id="PF00001">
    <property type="entry name" value="7tm_1"/>
    <property type="match status" value="1"/>
</dbReference>
<dbReference type="AlphaFoldDB" id="A0A8S3TGN7"/>
<dbReference type="CDD" id="cd14978">
    <property type="entry name" value="7tmA_FMRFamide_R-like"/>
    <property type="match status" value="1"/>
</dbReference>
<evidence type="ECO:0000256" key="4">
    <source>
        <dbReference type="ARBA" id="ARBA00023136"/>
    </source>
</evidence>
<dbReference type="PANTHER" id="PTHR46641">
    <property type="entry name" value="FMRFAMIDE RECEPTOR-RELATED"/>
    <property type="match status" value="1"/>
</dbReference>
<name>A0A8S3TGN7_MYTED</name>
<evidence type="ECO:0000256" key="2">
    <source>
        <dbReference type="ARBA" id="ARBA00022692"/>
    </source>
</evidence>
<dbReference type="OrthoDB" id="10033446at2759"/>
<keyword evidence="8" id="KW-1185">Reference proteome</keyword>
<feature type="transmembrane region" description="Helical" evidence="5">
    <location>
        <begin position="71"/>
        <end position="94"/>
    </location>
</feature>
<proteinExistence type="predicted"/>
<evidence type="ECO:0000259" key="6">
    <source>
        <dbReference type="PROSITE" id="PS50262"/>
    </source>
</evidence>
<dbReference type="Proteomes" id="UP000683360">
    <property type="component" value="Unassembled WGS sequence"/>
</dbReference>
<feature type="transmembrane region" description="Helical" evidence="5">
    <location>
        <begin position="114"/>
        <end position="138"/>
    </location>
</feature>